<reference evidence="1 2" key="1">
    <citation type="submission" date="2019-03" db="EMBL/GenBank/DDBJ databases">
        <title>Pragia sp. nov. isolated from the gut tract of Carduelis flavirostris.</title>
        <authorList>
            <person name="Ge Y."/>
        </authorList>
    </citation>
    <scope>NUCLEOTIDE SEQUENCE [LARGE SCALE GENOMIC DNA]</scope>
    <source>
        <strain evidence="1 2">CF-458</strain>
    </source>
</reference>
<proteinExistence type="predicted"/>
<dbReference type="GO" id="GO:0016746">
    <property type="term" value="F:acyltransferase activity"/>
    <property type="evidence" value="ECO:0007669"/>
    <property type="project" value="InterPro"/>
</dbReference>
<dbReference type="Proteomes" id="UP000293154">
    <property type="component" value="Chromosome"/>
</dbReference>
<evidence type="ECO:0000313" key="2">
    <source>
        <dbReference type="Proteomes" id="UP000293154"/>
    </source>
</evidence>
<dbReference type="SUPFAM" id="SSF53901">
    <property type="entry name" value="Thiolase-like"/>
    <property type="match status" value="1"/>
</dbReference>
<dbReference type="KEGG" id="prag:EKN56_11815"/>
<gene>
    <name evidence="1" type="ORF">EKN56_11815</name>
</gene>
<dbReference type="RefSeq" id="WP_130591962.1">
    <property type="nucleotide sequence ID" value="NZ_CP034752.1"/>
</dbReference>
<accession>A0A411WLI1</accession>
<protein>
    <recommendedName>
        <fullName evidence="3">Beta-ketoacyl synthase N-terminal domain-containing protein</fullName>
    </recommendedName>
</protein>
<dbReference type="OrthoDB" id="3078238at2"/>
<keyword evidence="2" id="KW-1185">Reference proteome</keyword>
<organism evidence="1 2">
    <name type="scientific">Limnobaculum zhutongyuii</name>
    <dbReference type="NCBI Taxonomy" id="2498113"/>
    <lineage>
        <taxon>Bacteria</taxon>
        <taxon>Pseudomonadati</taxon>
        <taxon>Pseudomonadota</taxon>
        <taxon>Gammaproteobacteria</taxon>
        <taxon>Enterobacterales</taxon>
        <taxon>Budviciaceae</taxon>
        <taxon>Limnobaculum</taxon>
    </lineage>
</organism>
<evidence type="ECO:0008006" key="3">
    <source>
        <dbReference type="Google" id="ProtNLM"/>
    </source>
</evidence>
<dbReference type="InterPro" id="IPR016039">
    <property type="entry name" value="Thiolase-like"/>
</dbReference>
<dbReference type="EMBL" id="CP034752">
    <property type="protein sequence ID" value="QBH97020.1"/>
    <property type="molecule type" value="Genomic_DNA"/>
</dbReference>
<name>A0A411WLI1_9GAMM</name>
<sequence length="345" mass="37747">MDLAVLSTGIVSAIGFNALTSCASIRAGISGISETYLNEYTGSIEHLRGGKVALPQWWDRVDRLVDLVAPAIIEALNFIDKKERKHVPLLIGTALPEMQFLGNVIEQQLLAKIEAKLGLPHHLESRVLPIGQTAGIQGLKIASMLLTKNISACIIAGTDSYLQKETIKYYMAQRRLMTSDNSNGFFPGESGSAVLIGLSSYYPQALLHILGIGESKELVTIYSEEIFRANGMTKAIRNAVTKSGIKLSQISCRFTDVNGEYYKFREGNIAIARFNNKNETVDMDIWHPIEFTGEIGAAIVPLLLGLALDAGQKGYNPGKYLLFHVGNDKEDRGALITRYGPSVDE</sequence>
<evidence type="ECO:0000313" key="1">
    <source>
        <dbReference type="EMBL" id="QBH97020.1"/>
    </source>
</evidence>
<dbReference type="AlphaFoldDB" id="A0A411WLI1"/>